<organism evidence="1 2">
    <name type="scientific">Zootermopsis nevadensis</name>
    <name type="common">Dampwood termite</name>
    <dbReference type="NCBI Taxonomy" id="136037"/>
    <lineage>
        <taxon>Eukaryota</taxon>
        <taxon>Metazoa</taxon>
        <taxon>Ecdysozoa</taxon>
        <taxon>Arthropoda</taxon>
        <taxon>Hexapoda</taxon>
        <taxon>Insecta</taxon>
        <taxon>Pterygota</taxon>
        <taxon>Neoptera</taxon>
        <taxon>Polyneoptera</taxon>
        <taxon>Dictyoptera</taxon>
        <taxon>Blattodea</taxon>
        <taxon>Blattoidea</taxon>
        <taxon>Termitoidae</taxon>
        <taxon>Termopsidae</taxon>
        <taxon>Zootermopsis</taxon>
    </lineage>
</organism>
<dbReference type="Proteomes" id="UP000027135">
    <property type="component" value="Unassembled WGS sequence"/>
</dbReference>
<dbReference type="InParanoid" id="A0A067R4T3"/>
<dbReference type="AlphaFoldDB" id="A0A067R4T3"/>
<name>A0A067R4T3_ZOONE</name>
<evidence type="ECO:0000313" key="1">
    <source>
        <dbReference type="EMBL" id="KDR14205.1"/>
    </source>
</evidence>
<sequence>MSALCQCHQHFGSLVTLRRHAAIFKAVEPLFNMSDPHCIIAERLLNFADSFRLGIPKFLTKLDAVSLLQAFRHLVRNENATLSGSDRRIRRGSEEAKITHAHESPFYHYAQFSHPFAITYRGKKYSRILFGQKTILDATETLF</sequence>
<reference evidence="1 2" key="1">
    <citation type="journal article" date="2014" name="Nat. Commun.">
        <title>Molecular traces of alternative social organization in a termite genome.</title>
        <authorList>
            <person name="Terrapon N."/>
            <person name="Li C."/>
            <person name="Robertson H.M."/>
            <person name="Ji L."/>
            <person name="Meng X."/>
            <person name="Booth W."/>
            <person name="Chen Z."/>
            <person name="Childers C.P."/>
            <person name="Glastad K.M."/>
            <person name="Gokhale K."/>
            <person name="Gowin J."/>
            <person name="Gronenberg W."/>
            <person name="Hermansen R.A."/>
            <person name="Hu H."/>
            <person name="Hunt B.G."/>
            <person name="Huylmans A.K."/>
            <person name="Khalil S.M."/>
            <person name="Mitchell R.D."/>
            <person name="Munoz-Torres M.C."/>
            <person name="Mustard J.A."/>
            <person name="Pan H."/>
            <person name="Reese J.T."/>
            <person name="Scharf M.E."/>
            <person name="Sun F."/>
            <person name="Vogel H."/>
            <person name="Xiao J."/>
            <person name="Yang W."/>
            <person name="Yang Z."/>
            <person name="Yang Z."/>
            <person name="Zhou J."/>
            <person name="Zhu J."/>
            <person name="Brent C.S."/>
            <person name="Elsik C.G."/>
            <person name="Goodisman M.A."/>
            <person name="Liberles D.A."/>
            <person name="Roe R.M."/>
            <person name="Vargo E.L."/>
            <person name="Vilcinskas A."/>
            <person name="Wang J."/>
            <person name="Bornberg-Bauer E."/>
            <person name="Korb J."/>
            <person name="Zhang G."/>
            <person name="Liebig J."/>
        </authorList>
    </citation>
    <scope>NUCLEOTIDE SEQUENCE [LARGE SCALE GENOMIC DNA]</scope>
    <source>
        <tissue evidence="1">Whole organism</tissue>
    </source>
</reference>
<keyword evidence="2" id="KW-1185">Reference proteome</keyword>
<accession>A0A067R4T3</accession>
<evidence type="ECO:0000313" key="2">
    <source>
        <dbReference type="Proteomes" id="UP000027135"/>
    </source>
</evidence>
<gene>
    <name evidence="1" type="ORF">L798_12006</name>
</gene>
<proteinExistence type="predicted"/>
<dbReference type="EMBL" id="KK852894">
    <property type="protein sequence ID" value="KDR14205.1"/>
    <property type="molecule type" value="Genomic_DNA"/>
</dbReference>
<protein>
    <submittedName>
        <fullName evidence="1">Uncharacterized protein</fullName>
    </submittedName>
</protein>